<dbReference type="CDD" id="cd00754">
    <property type="entry name" value="Ubl_MoaD"/>
    <property type="match status" value="1"/>
</dbReference>
<dbReference type="InterPro" id="IPR003749">
    <property type="entry name" value="ThiS/MoaD-like"/>
</dbReference>
<reference evidence="1" key="1">
    <citation type="submission" date="2018-05" db="EMBL/GenBank/DDBJ databases">
        <authorList>
            <person name="Lanie J.A."/>
            <person name="Ng W.-L."/>
            <person name="Kazmierczak K.M."/>
            <person name="Andrzejewski T.M."/>
            <person name="Davidsen T.M."/>
            <person name="Wayne K.J."/>
            <person name="Tettelin H."/>
            <person name="Glass J.I."/>
            <person name="Rusch D."/>
            <person name="Podicherti R."/>
            <person name="Tsui H.-C.T."/>
            <person name="Winkler M.E."/>
        </authorList>
    </citation>
    <scope>NUCLEOTIDE SEQUENCE</scope>
</reference>
<dbReference type="InterPro" id="IPR016155">
    <property type="entry name" value="Mopterin_synth/thiamin_S_b"/>
</dbReference>
<evidence type="ECO:0008006" key="2">
    <source>
        <dbReference type="Google" id="ProtNLM"/>
    </source>
</evidence>
<dbReference type="Gene3D" id="3.10.20.30">
    <property type="match status" value="1"/>
</dbReference>
<sequence>MLLFGPLAETVGAREIEVALDEDTTALQLIERFQLSDMLDSGLRVAIDGTVISNLNTMLHDAAEVALLPPVSGG</sequence>
<dbReference type="EMBL" id="UINC01001329">
    <property type="protein sequence ID" value="SUZ77801.1"/>
    <property type="molecule type" value="Genomic_DNA"/>
</dbReference>
<evidence type="ECO:0000313" key="1">
    <source>
        <dbReference type="EMBL" id="SUZ77801.1"/>
    </source>
</evidence>
<accession>A0A381QEN2</accession>
<dbReference type="AlphaFoldDB" id="A0A381QEN2"/>
<gene>
    <name evidence="1" type="ORF">METZ01_LOCUS30655</name>
</gene>
<proteinExistence type="predicted"/>
<protein>
    <recommendedName>
        <fullName evidence="2">Molybdopterin synthase sulfur carrier subunit</fullName>
    </recommendedName>
</protein>
<dbReference type="SUPFAM" id="SSF54285">
    <property type="entry name" value="MoaD/ThiS"/>
    <property type="match status" value="1"/>
</dbReference>
<dbReference type="Pfam" id="PF02597">
    <property type="entry name" value="ThiS"/>
    <property type="match status" value="1"/>
</dbReference>
<organism evidence="1">
    <name type="scientific">marine metagenome</name>
    <dbReference type="NCBI Taxonomy" id="408172"/>
    <lineage>
        <taxon>unclassified sequences</taxon>
        <taxon>metagenomes</taxon>
        <taxon>ecological metagenomes</taxon>
    </lineage>
</organism>
<name>A0A381QEN2_9ZZZZ</name>
<dbReference type="InterPro" id="IPR012675">
    <property type="entry name" value="Beta-grasp_dom_sf"/>
</dbReference>